<dbReference type="InterPro" id="IPR049492">
    <property type="entry name" value="BD-FAE-like_dom"/>
</dbReference>
<dbReference type="Proteomes" id="UP000717996">
    <property type="component" value="Unassembled WGS sequence"/>
</dbReference>
<keyword evidence="2" id="KW-0472">Membrane</keyword>
<evidence type="ECO:0000256" key="2">
    <source>
        <dbReference type="SAM" id="Phobius"/>
    </source>
</evidence>
<proteinExistence type="predicted"/>
<evidence type="ECO:0000256" key="1">
    <source>
        <dbReference type="ARBA" id="ARBA00022801"/>
    </source>
</evidence>
<dbReference type="Gene3D" id="3.40.50.1820">
    <property type="entry name" value="alpha/beta hydrolase"/>
    <property type="match status" value="1"/>
</dbReference>
<organism evidence="4 5">
    <name type="scientific">Rhizopus oryzae</name>
    <name type="common">Mucormycosis agent</name>
    <name type="synonym">Rhizopus arrhizus var. delemar</name>
    <dbReference type="NCBI Taxonomy" id="64495"/>
    <lineage>
        <taxon>Eukaryota</taxon>
        <taxon>Fungi</taxon>
        <taxon>Fungi incertae sedis</taxon>
        <taxon>Mucoromycota</taxon>
        <taxon>Mucoromycotina</taxon>
        <taxon>Mucoromycetes</taxon>
        <taxon>Mucorales</taxon>
        <taxon>Mucorineae</taxon>
        <taxon>Rhizopodaceae</taxon>
        <taxon>Rhizopus</taxon>
    </lineage>
</organism>
<comment type="caution">
    <text evidence="4">The sequence shown here is derived from an EMBL/GenBank/DDBJ whole genome shotgun (WGS) entry which is preliminary data.</text>
</comment>
<feature type="domain" description="BD-FAE-like" evidence="3">
    <location>
        <begin position="96"/>
        <end position="326"/>
    </location>
</feature>
<dbReference type="SUPFAM" id="SSF53474">
    <property type="entry name" value="alpha/beta-Hydrolases"/>
    <property type="match status" value="1"/>
</dbReference>
<keyword evidence="1" id="KW-0378">Hydrolase</keyword>
<dbReference type="InterPro" id="IPR029058">
    <property type="entry name" value="AB_hydrolase_fold"/>
</dbReference>
<protein>
    <recommendedName>
        <fullName evidence="3">BD-FAE-like domain-containing protein</fullName>
    </recommendedName>
</protein>
<accession>A0A9P6YIU9</accession>
<reference evidence="4" key="1">
    <citation type="journal article" date="2020" name="Microb. Genom.">
        <title>Genetic diversity of clinical and environmental Mucorales isolates obtained from an investigation of mucormycosis cases among solid organ transplant recipients.</title>
        <authorList>
            <person name="Nguyen M.H."/>
            <person name="Kaul D."/>
            <person name="Muto C."/>
            <person name="Cheng S.J."/>
            <person name="Richter R.A."/>
            <person name="Bruno V.M."/>
            <person name="Liu G."/>
            <person name="Beyhan S."/>
            <person name="Sundermann A.J."/>
            <person name="Mounaud S."/>
            <person name="Pasculle A.W."/>
            <person name="Nierman W.C."/>
            <person name="Driscoll E."/>
            <person name="Cumbie R."/>
            <person name="Clancy C.J."/>
            <person name="Dupont C.L."/>
        </authorList>
    </citation>
    <scope>NUCLEOTIDE SEQUENCE</scope>
    <source>
        <strain evidence="4">GL16</strain>
    </source>
</reference>
<dbReference type="InterPro" id="IPR050300">
    <property type="entry name" value="GDXG_lipolytic_enzyme"/>
</dbReference>
<dbReference type="AlphaFoldDB" id="A0A9P6YIU9"/>
<evidence type="ECO:0000313" key="4">
    <source>
        <dbReference type="EMBL" id="KAG1549680.1"/>
    </source>
</evidence>
<sequence>MAVLCLPLITFVIGGLYMSAWITYYLYAQTDSEFNIPYHPARIIKINLILASQIWRWINYLPMFTSYLHWRYWKVGSQRFKEIASVDVQYSHTSYLDVYHPLKEQLSPIIIFIYGDSWSSGSKLLYRTFANSLRELGYVVIVPDYQKYPRVKVDGMYKDIRETIKWVYNHANEIRGDPDLIYMLGHSSGAHLISQVVLSDVIDKAKYQQTMFHVSGKHDPNVTHEPHDFLPQIEGLLLFSGVYDIESHLLFETARGVEKISPMSRAMGSTVEGYRSNSPLYLIEQNASLFADSEDILDLWPRILLLHGQKDTIVSMNQSATMFNALGKALPIERRDEVDVRMRFFNA</sequence>
<keyword evidence="2" id="KW-1133">Transmembrane helix</keyword>
<dbReference type="PANTHER" id="PTHR48081:SF33">
    <property type="entry name" value="KYNURENINE FORMAMIDASE"/>
    <property type="match status" value="1"/>
</dbReference>
<gene>
    <name evidence="4" type="ORF">G6F51_002918</name>
</gene>
<dbReference type="PANTHER" id="PTHR48081">
    <property type="entry name" value="AB HYDROLASE SUPERFAMILY PROTEIN C4A8.06C"/>
    <property type="match status" value="1"/>
</dbReference>
<dbReference type="Pfam" id="PF20434">
    <property type="entry name" value="BD-FAE"/>
    <property type="match status" value="1"/>
</dbReference>
<name>A0A9P6YIU9_RHIOR</name>
<dbReference type="OrthoDB" id="6495301at2759"/>
<dbReference type="EMBL" id="JAANIT010000266">
    <property type="protein sequence ID" value="KAG1549680.1"/>
    <property type="molecule type" value="Genomic_DNA"/>
</dbReference>
<feature type="transmembrane region" description="Helical" evidence="2">
    <location>
        <begin position="6"/>
        <end position="27"/>
    </location>
</feature>
<evidence type="ECO:0000259" key="3">
    <source>
        <dbReference type="Pfam" id="PF20434"/>
    </source>
</evidence>
<dbReference type="GO" id="GO:0016787">
    <property type="term" value="F:hydrolase activity"/>
    <property type="evidence" value="ECO:0007669"/>
    <property type="project" value="UniProtKB-KW"/>
</dbReference>
<evidence type="ECO:0000313" key="5">
    <source>
        <dbReference type="Proteomes" id="UP000717996"/>
    </source>
</evidence>
<keyword evidence="2" id="KW-0812">Transmembrane</keyword>